<reference evidence="1" key="1">
    <citation type="submission" date="2015-06" db="EMBL/GenBank/DDBJ databases">
        <authorList>
            <person name="Joergensen T."/>
        </authorList>
    </citation>
    <scope>NUCLEOTIDE SEQUENCE</scope>
    <source>
        <plasmid evidence="1">pRGRH1810</plasmid>
    </source>
</reference>
<proteinExistence type="predicted"/>
<evidence type="ECO:0000313" key="1">
    <source>
        <dbReference type="EMBL" id="CRY98003.1"/>
    </source>
</evidence>
<keyword evidence="1" id="KW-0614">Plasmid</keyword>
<geneLocation type="plasmid" evidence="1">
    <name>pRGRH1810</name>
</geneLocation>
<name>A0A0H5Q7T5_9ZZZZ</name>
<dbReference type="AlphaFoldDB" id="A0A0H5Q7T5"/>
<sequence>MWGKKKEKIRHRSIQFMRDTEREVTEQFKNSGFPVKISSVSITMCEKEKMEISVDIEEGLVFEKRGKKDYAEVQRVCRRVARNLGFPVPQIVMKFDTEKECEVGEIIFSVKHI</sequence>
<dbReference type="EMBL" id="LN854309">
    <property type="protein sequence ID" value="CRY98003.1"/>
    <property type="molecule type" value="Genomic_DNA"/>
</dbReference>
<organism evidence="1">
    <name type="scientific">uncultured prokaryote</name>
    <dbReference type="NCBI Taxonomy" id="198431"/>
    <lineage>
        <taxon>unclassified sequences</taxon>
        <taxon>environmental samples</taxon>
    </lineage>
</organism>
<accession>A0A0H5Q7T5</accession>
<protein>
    <submittedName>
        <fullName evidence="1">Uncharacterized protein</fullName>
    </submittedName>
</protein>
<reference evidence="1" key="2">
    <citation type="submission" date="2015-07" db="EMBL/GenBank/DDBJ databases">
        <title>Plasmids, circular viruses and viroids from rat gut.</title>
        <authorList>
            <person name="Jorgensen T.J."/>
            <person name="Hansen M.A."/>
            <person name="Xu Z."/>
            <person name="Tabak M.A."/>
            <person name="Sorensen S.J."/>
            <person name="Hansen L.H."/>
        </authorList>
    </citation>
    <scope>NUCLEOTIDE SEQUENCE</scope>
    <source>
        <plasmid evidence="1">pRGRH1810</plasmid>
    </source>
</reference>